<protein>
    <submittedName>
        <fullName evidence="1">Uncharacterized protein</fullName>
    </submittedName>
</protein>
<gene>
    <name evidence="1" type="ORF">V5O48_010172</name>
</gene>
<organism evidence="1 2">
    <name type="scientific">Marasmius crinis-equi</name>
    <dbReference type="NCBI Taxonomy" id="585013"/>
    <lineage>
        <taxon>Eukaryota</taxon>
        <taxon>Fungi</taxon>
        <taxon>Dikarya</taxon>
        <taxon>Basidiomycota</taxon>
        <taxon>Agaricomycotina</taxon>
        <taxon>Agaricomycetes</taxon>
        <taxon>Agaricomycetidae</taxon>
        <taxon>Agaricales</taxon>
        <taxon>Marasmiineae</taxon>
        <taxon>Marasmiaceae</taxon>
        <taxon>Marasmius</taxon>
    </lineage>
</organism>
<keyword evidence="2" id="KW-1185">Reference proteome</keyword>
<evidence type="ECO:0000313" key="1">
    <source>
        <dbReference type="EMBL" id="KAL0571779.1"/>
    </source>
</evidence>
<dbReference type="Gene3D" id="6.10.110.10">
    <property type="match status" value="1"/>
</dbReference>
<sequence>MKPLPVLLGLLTDPFIKRDANSLLFTGDVEQWRASMEHEFEINGIWEMHRTEYAIDKGLEQTPEVQTAMKYRMGNYTSLSDGQVWPWTDFVHDLAQVHAEAQKLQPQSLSIASVDLNIPDVLSEAKKAIEAGVGDFLNSLIAGGIGGAIDPRDFVPKLPDHMPGLDEIYQHIELWLDGARHDLERLYTEEKPKLEDLLKAVHGFIQVQIELLPGQVRHAIQEFRTFKSEHPYIVAGATIALVAVGTHFILPHAFLAVLRLLGFSEIGPVAGTWASAIQSAFWKGHTSGLFSILQSISMTGQMFWPVQVLTDITTIATSALVVMPPDEIKRAVEGWAHETPFPVDMHGIIVSDELETWMKIMGEKMQEAQVPHVQWFDVAIEALRKRLEDLS</sequence>
<dbReference type="EMBL" id="JBAHYK010000717">
    <property type="protein sequence ID" value="KAL0571779.1"/>
    <property type="molecule type" value="Genomic_DNA"/>
</dbReference>
<name>A0ABR3F984_9AGAR</name>
<comment type="caution">
    <text evidence="1">The sequence shown here is derived from an EMBL/GenBank/DDBJ whole genome shotgun (WGS) entry which is preliminary data.</text>
</comment>
<evidence type="ECO:0000313" key="2">
    <source>
        <dbReference type="Proteomes" id="UP001465976"/>
    </source>
</evidence>
<dbReference type="InterPro" id="IPR038213">
    <property type="entry name" value="IFI6/IFI27-like_sf"/>
</dbReference>
<dbReference type="Proteomes" id="UP001465976">
    <property type="component" value="Unassembled WGS sequence"/>
</dbReference>
<feature type="non-terminal residue" evidence="1">
    <location>
        <position position="391"/>
    </location>
</feature>
<reference evidence="1 2" key="1">
    <citation type="submission" date="2024-02" db="EMBL/GenBank/DDBJ databases">
        <title>A draft genome for the cacao thread blight pathogen Marasmius crinis-equi.</title>
        <authorList>
            <person name="Cohen S.P."/>
            <person name="Baruah I.K."/>
            <person name="Amoako-Attah I."/>
            <person name="Bukari Y."/>
            <person name="Meinhardt L.W."/>
            <person name="Bailey B.A."/>
        </authorList>
    </citation>
    <scope>NUCLEOTIDE SEQUENCE [LARGE SCALE GENOMIC DNA]</scope>
    <source>
        <strain evidence="1 2">GH-76</strain>
    </source>
</reference>
<accession>A0ABR3F984</accession>
<proteinExistence type="predicted"/>